<sequence>MIEFDQARDEINTLFLTAWNANAGAVVGYVPEIRWQGVQYRDLPDGSKFWVRVSKQTVFEEQTTLSTCEGKPGQKRYTASGLVFVQVFCPKSNTQAFALGQTLAKIARNAFRGKTTPGKIWFRNVRINELDPEELYERFNVVTEFEYDELG</sequence>
<gene>
    <name evidence="1" type="ORF">Samson_016</name>
</gene>
<proteinExistence type="predicted"/>
<keyword evidence="2" id="KW-1185">Reference proteome</keyword>
<name>A0A5B9NA17_9CAUD</name>
<accession>A0A5B9NA17</accession>
<evidence type="ECO:0000313" key="1">
    <source>
        <dbReference type="EMBL" id="QEG09332.1"/>
    </source>
</evidence>
<evidence type="ECO:0000313" key="2">
    <source>
        <dbReference type="Proteomes" id="UP000323235"/>
    </source>
</evidence>
<dbReference type="Proteomes" id="UP000323235">
    <property type="component" value="Segment"/>
</dbReference>
<protein>
    <submittedName>
        <fullName evidence="1">Head-to-tail joining protein</fullName>
    </submittedName>
</protein>
<organism evidence="1 2">
    <name type="scientific">Xanthomonas phage Samson</name>
    <dbReference type="NCBI Taxonomy" id="2596676"/>
    <lineage>
        <taxon>Viruses</taxon>
        <taxon>Duplodnaviria</taxon>
        <taxon>Heunggongvirae</taxon>
        <taxon>Uroviricota</taxon>
        <taxon>Caudoviricetes</taxon>
        <taxon>Jondennisvirinae</taxon>
        <taxon>Septimatrevirus</taxon>
        <taxon>Septimatrevirus samson</taxon>
    </lineage>
</organism>
<reference evidence="2" key="1">
    <citation type="submission" date="2019-06" db="EMBL/GenBank/DDBJ databases">
        <title>Complete Genome Sequence of Xanthomonas spp. Siphophage Samson.</title>
        <authorList>
            <person name="Clark S."/>
            <person name="Le T."/>
            <person name="Moreland R."/>
            <person name="Gonzalez C.F."/>
            <person name="Liu M."/>
            <person name="Ramsey J."/>
        </authorList>
    </citation>
    <scope>NUCLEOTIDE SEQUENCE [LARGE SCALE GENOMIC DNA]</scope>
</reference>
<dbReference type="EMBL" id="MN062187">
    <property type="protein sequence ID" value="QEG09332.1"/>
    <property type="molecule type" value="Genomic_DNA"/>
</dbReference>